<feature type="domain" description="Acyl-protein synthetase LuxE" evidence="2">
    <location>
        <begin position="13"/>
        <end position="373"/>
    </location>
</feature>
<dbReference type="AlphaFoldDB" id="A0A3E4XG38"/>
<accession>A0A3E4XG38</accession>
<dbReference type="EMBL" id="QSTL01000016">
    <property type="protein sequence ID" value="RGM53399.1"/>
    <property type="molecule type" value="Genomic_DNA"/>
</dbReference>
<proteinExistence type="predicted"/>
<dbReference type="InterPro" id="IPR042099">
    <property type="entry name" value="ANL_N_sf"/>
</dbReference>
<comment type="caution">
    <text evidence="3">The sequence shown here is derived from an EMBL/GenBank/DDBJ whole genome shotgun (WGS) entry which is preliminary data.</text>
</comment>
<dbReference type="Pfam" id="PF04443">
    <property type="entry name" value="LuxE"/>
    <property type="match status" value="1"/>
</dbReference>
<keyword evidence="1" id="KW-0521">NADP</keyword>
<name>A0A3E4XG38_BACUN</name>
<protein>
    <submittedName>
        <fullName evidence="3">Acyl-CoA reductase</fullName>
    </submittedName>
</protein>
<dbReference type="InterPro" id="IPR008670">
    <property type="entry name" value="CoA_reduct_LuxC"/>
</dbReference>
<organism evidence="3 4">
    <name type="scientific">Bacteroides uniformis</name>
    <dbReference type="NCBI Taxonomy" id="820"/>
    <lineage>
        <taxon>Bacteria</taxon>
        <taxon>Pseudomonadati</taxon>
        <taxon>Bacteroidota</taxon>
        <taxon>Bacteroidia</taxon>
        <taxon>Bacteroidales</taxon>
        <taxon>Bacteroidaceae</taxon>
        <taxon>Bacteroides</taxon>
    </lineage>
</organism>
<dbReference type="GO" id="GO:0047474">
    <property type="term" value="F:long-chain fatty acid--protein ligase activity"/>
    <property type="evidence" value="ECO:0007669"/>
    <property type="project" value="InterPro"/>
</dbReference>
<evidence type="ECO:0000259" key="2">
    <source>
        <dbReference type="Pfam" id="PF04443"/>
    </source>
</evidence>
<dbReference type="InterPro" id="IPR007534">
    <property type="entry name" value="LuxE"/>
</dbReference>
<evidence type="ECO:0000313" key="3">
    <source>
        <dbReference type="EMBL" id="RGM53399.1"/>
    </source>
</evidence>
<dbReference type="Gene3D" id="3.40.50.12780">
    <property type="entry name" value="N-terminal domain of ligase-like"/>
    <property type="match status" value="1"/>
</dbReference>
<dbReference type="GO" id="GO:0003995">
    <property type="term" value="F:acyl-CoA dehydrogenase activity"/>
    <property type="evidence" value="ECO:0007669"/>
    <property type="project" value="InterPro"/>
</dbReference>
<dbReference type="GO" id="GO:0008218">
    <property type="term" value="P:bioluminescence"/>
    <property type="evidence" value="ECO:0007669"/>
    <property type="project" value="InterPro"/>
</dbReference>
<reference evidence="3 4" key="1">
    <citation type="submission" date="2018-08" db="EMBL/GenBank/DDBJ databases">
        <title>A genome reference for cultivated species of the human gut microbiota.</title>
        <authorList>
            <person name="Zou Y."/>
            <person name="Xue W."/>
            <person name="Luo G."/>
        </authorList>
    </citation>
    <scope>NUCLEOTIDE SEQUENCE [LARGE SCALE GENOMIC DNA]</scope>
    <source>
        <strain evidence="3 4">OM07-9</strain>
    </source>
</reference>
<dbReference type="Pfam" id="PF05893">
    <property type="entry name" value="LuxC"/>
    <property type="match status" value="1"/>
</dbReference>
<gene>
    <name evidence="3" type="ORF">DXC07_15460</name>
</gene>
<evidence type="ECO:0000256" key="1">
    <source>
        <dbReference type="ARBA" id="ARBA00022857"/>
    </source>
</evidence>
<dbReference type="Proteomes" id="UP000261295">
    <property type="component" value="Unassembled WGS sequence"/>
</dbReference>
<evidence type="ECO:0000313" key="4">
    <source>
        <dbReference type="Proteomes" id="UP000261295"/>
    </source>
</evidence>
<sequence length="824" mass="92112">MIMNERSMVEELLNRPPYDGSEECDNLFIEALRDELVFHYEHNEMYRHFCERKNFNPHEPIHSVDELPPVAVSVFKELGFNLNSVPREELTLALQSSATSGIPSTVVIDKITAKRQGKAMVKVVSEFIGKERKPFLIMDIDPRSASRKLLGARFAAVTGYLKFASKVGYFLKADENGLSYFDVEGIQAFIKELPSGQPVVVFGFTYILYQHVLKSILESDVRLHLPEGSKIIHIGGWKKLESEKISKELFNEQLARCFGICPEDVIDIYGFTEQMGLNYPDCACGCKHASSYVKVLARDTVTRSVLPAGKEGMLEFITPIPHSYPGNVVLTDDIGILEDSPCPYGRPGQRFRIVGRLKKAEVRGCGDILSSKLVFQQKEGTEIKSDSHLDIQYFRGTLKGNTGEERLQGIISCLNDKLDWLRQQPVEALIGIIGEVAKKWLSDERFSFLKDKGLLFLSNWCEASHLRQIAEEGLRGNMRYCDTFLHFPNSSKHFLKANSRGLACHWMAGNVQILGVFALVQCIITKNVNLLKVSAKDDGVFRALLSAFEGVTYTTEDGYTLEGSALMDTVAVVYFSRDAKKLGELMSGSAQVRIAWGGKEAVETVAKYPSMIDCETVVFGPKLSYAVIAREELSSEHAAKKLARRVSVDVSVFDQSGCASPHNLYIETGGIVTPERFCEILAEAFPKTEAQIPKPFMSPEQISAVHSSRGVYDFKGRVWGSDTMSWTVLYSEDNELCKPVYSRVLMVHPVDHINNALVHVQDYIQTIGIAAPEDKAIDFANKATMAGVARCPLIGRMLNFEMPWDGLFLIDRLVRWNTLVGPLC</sequence>